<dbReference type="EMBL" id="NBXB01000048">
    <property type="protein sequence ID" value="RFA11797.1"/>
    <property type="molecule type" value="Genomic_DNA"/>
</dbReference>
<evidence type="ECO:0008006" key="3">
    <source>
        <dbReference type="Google" id="ProtNLM"/>
    </source>
</evidence>
<dbReference type="OrthoDB" id="4954170at2"/>
<protein>
    <recommendedName>
        <fullName evidence="3">Ribbon-helix-helix protein CopG domain-containing protein</fullName>
    </recommendedName>
</protein>
<name>A0A3E0VSE8_9MICO</name>
<proteinExistence type="predicted"/>
<comment type="caution">
    <text evidence="1">The sequence shown here is derived from an EMBL/GenBank/DDBJ whole genome shotgun (WGS) entry which is preliminary data.</text>
</comment>
<dbReference type="AlphaFoldDB" id="A0A3E0VSE8"/>
<gene>
    <name evidence="1" type="ORF">B7R22_17675</name>
</gene>
<evidence type="ECO:0000313" key="1">
    <source>
        <dbReference type="EMBL" id="RFA11797.1"/>
    </source>
</evidence>
<sequence>MAPRRLPRGTRIDAVTLGYKIERPQKDRLDGIARNAGVSSAVLIEKMLDHLELTDQGIPTWWEPLPRDGELPIDSA</sequence>
<accession>A0A3E0VSE8</accession>
<reference evidence="1 2" key="1">
    <citation type="submission" date="2017-04" db="EMBL/GenBank/DDBJ databases">
        <title>Comparative genome analysis of Subtercola boreus.</title>
        <authorList>
            <person name="Cho Y.-J."/>
            <person name="Cho A."/>
            <person name="Kim O.-S."/>
            <person name="Lee J.-I."/>
        </authorList>
    </citation>
    <scope>NUCLEOTIDE SEQUENCE [LARGE SCALE GENOMIC DNA]</scope>
    <source>
        <strain evidence="1 2">P27479</strain>
    </source>
</reference>
<dbReference type="Proteomes" id="UP000256541">
    <property type="component" value="Unassembled WGS sequence"/>
</dbReference>
<organism evidence="1 2">
    <name type="scientific">Subtercola boreus</name>
    <dbReference type="NCBI Taxonomy" id="120213"/>
    <lineage>
        <taxon>Bacteria</taxon>
        <taxon>Bacillati</taxon>
        <taxon>Actinomycetota</taxon>
        <taxon>Actinomycetes</taxon>
        <taxon>Micrococcales</taxon>
        <taxon>Microbacteriaceae</taxon>
        <taxon>Subtercola</taxon>
    </lineage>
</organism>
<evidence type="ECO:0000313" key="2">
    <source>
        <dbReference type="Proteomes" id="UP000256541"/>
    </source>
</evidence>